<reference evidence="1" key="2">
    <citation type="journal article" date="2015" name="Fish Shellfish Immunol.">
        <title>Early steps in the European eel (Anguilla anguilla)-Vibrio vulnificus interaction in the gills: Role of the RtxA13 toxin.</title>
        <authorList>
            <person name="Callol A."/>
            <person name="Pajuelo D."/>
            <person name="Ebbesson L."/>
            <person name="Teles M."/>
            <person name="MacKenzie S."/>
            <person name="Amaro C."/>
        </authorList>
    </citation>
    <scope>NUCLEOTIDE SEQUENCE</scope>
</reference>
<dbReference type="AlphaFoldDB" id="A0A0E9R929"/>
<protein>
    <submittedName>
        <fullName evidence="1">Uncharacterized protein</fullName>
    </submittedName>
</protein>
<reference evidence="1" key="1">
    <citation type="submission" date="2014-11" db="EMBL/GenBank/DDBJ databases">
        <authorList>
            <person name="Amaro Gonzalez C."/>
        </authorList>
    </citation>
    <scope>NUCLEOTIDE SEQUENCE</scope>
</reference>
<proteinExistence type="predicted"/>
<name>A0A0E9R929_ANGAN</name>
<dbReference type="EMBL" id="GBXM01083310">
    <property type="protein sequence ID" value="JAH25267.1"/>
    <property type="molecule type" value="Transcribed_RNA"/>
</dbReference>
<sequence>MKYIFQKCHSTFHKCLNRVYLTQTEHKS</sequence>
<accession>A0A0E9R929</accession>
<organism evidence="1">
    <name type="scientific">Anguilla anguilla</name>
    <name type="common">European freshwater eel</name>
    <name type="synonym">Muraena anguilla</name>
    <dbReference type="NCBI Taxonomy" id="7936"/>
    <lineage>
        <taxon>Eukaryota</taxon>
        <taxon>Metazoa</taxon>
        <taxon>Chordata</taxon>
        <taxon>Craniata</taxon>
        <taxon>Vertebrata</taxon>
        <taxon>Euteleostomi</taxon>
        <taxon>Actinopterygii</taxon>
        <taxon>Neopterygii</taxon>
        <taxon>Teleostei</taxon>
        <taxon>Anguilliformes</taxon>
        <taxon>Anguillidae</taxon>
        <taxon>Anguilla</taxon>
    </lineage>
</organism>
<evidence type="ECO:0000313" key="1">
    <source>
        <dbReference type="EMBL" id="JAH25267.1"/>
    </source>
</evidence>